<protein>
    <submittedName>
        <fullName evidence="2">Uncharacterized protein</fullName>
    </submittedName>
</protein>
<keyword evidence="3" id="KW-1185">Reference proteome</keyword>
<dbReference type="EMBL" id="JAHUTI010041369">
    <property type="protein sequence ID" value="MED6245818.1"/>
    <property type="molecule type" value="Genomic_DNA"/>
</dbReference>
<comment type="caution">
    <text evidence="2">The sequence shown here is derived from an EMBL/GenBank/DDBJ whole genome shotgun (WGS) entry which is preliminary data.</text>
</comment>
<reference evidence="2 3" key="1">
    <citation type="submission" date="2021-07" db="EMBL/GenBank/DDBJ databases">
        <authorList>
            <person name="Palmer J.M."/>
        </authorList>
    </citation>
    <scope>NUCLEOTIDE SEQUENCE [LARGE SCALE GENOMIC DNA]</scope>
    <source>
        <strain evidence="2 3">AT_MEX2019</strain>
        <tissue evidence="2">Muscle</tissue>
    </source>
</reference>
<dbReference type="Proteomes" id="UP001345963">
    <property type="component" value="Unassembled WGS sequence"/>
</dbReference>
<organism evidence="2 3">
    <name type="scientific">Ataeniobius toweri</name>
    <dbReference type="NCBI Taxonomy" id="208326"/>
    <lineage>
        <taxon>Eukaryota</taxon>
        <taxon>Metazoa</taxon>
        <taxon>Chordata</taxon>
        <taxon>Craniata</taxon>
        <taxon>Vertebrata</taxon>
        <taxon>Euteleostomi</taxon>
        <taxon>Actinopterygii</taxon>
        <taxon>Neopterygii</taxon>
        <taxon>Teleostei</taxon>
        <taxon>Neoteleostei</taxon>
        <taxon>Acanthomorphata</taxon>
        <taxon>Ovalentaria</taxon>
        <taxon>Atherinomorphae</taxon>
        <taxon>Cyprinodontiformes</taxon>
        <taxon>Goodeidae</taxon>
        <taxon>Ataeniobius</taxon>
    </lineage>
</organism>
<evidence type="ECO:0000313" key="3">
    <source>
        <dbReference type="Proteomes" id="UP001345963"/>
    </source>
</evidence>
<feature type="region of interest" description="Disordered" evidence="1">
    <location>
        <begin position="1"/>
        <end position="24"/>
    </location>
</feature>
<name>A0ABU7B817_9TELE</name>
<evidence type="ECO:0000313" key="2">
    <source>
        <dbReference type="EMBL" id="MED6245818.1"/>
    </source>
</evidence>
<proteinExistence type="predicted"/>
<gene>
    <name evidence="2" type="ORF">ATANTOWER_008618</name>
</gene>
<accession>A0ABU7B817</accession>
<evidence type="ECO:0000256" key="1">
    <source>
        <dbReference type="SAM" id="MobiDB-lite"/>
    </source>
</evidence>
<sequence length="198" mass="21419">MEKPNKATSVAIPGFSRDGTSLESTTTYSRGSIWITVAFSGTSVYPGTSLRPCCPALGDESASGTPSTGLRRARGCCYRGDVNSGKLRPADQVQLIRSIKEGSPLLPHVVFCGDQSFGAPHKVTSGVRGVSLATDTAVAEPHGNQFFTLFSSSSFSASFFFKCQNVHESLRNFCIHFYLSLGIYVSLQRRHFKGHRSI</sequence>